<evidence type="ECO:0000256" key="4">
    <source>
        <dbReference type="ARBA" id="ARBA00023284"/>
    </source>
</evidence>
<evidence type="ECO:0000256" key="6">
    <source>
        <dbReference type="ARBA" id="ARBA00052774"/>
    </source>
</evidence>
<comment type="catalytic activity">
    <reaction evidence="6">
        <text>[mycoredoxin]-L-dithiol + a hydroperoxide = [mycoredoxin]-L-disulfide + an alcohol + H2O</text>
        <dbReference type="Rhea" id="RHEA:62640"/>
        <dbReference type="Rhea" id="RHEA-COMP:16137"/>
        <dbReference type="Rhea" id="RHEA-COMP:16138"/>
        <dbReference type="ChEBI" id="CHEBI:15377"/>
        <dbReference type="ChEBI" id="CHEBI:29950"/>
        <dbReference type="ChEBI" id="CHEBI:30879"/>
        <dbReference type="ChEBI" id="CHEBI:35924"/>
        <dbReference type="ChEBI" id="CHEBI:50058"/>
        <dbReference type="EC" id="1.11.1.29"/>
    </reaction>
</comment>
<accession>A0A810L824</accession>
<evidence type="ECO:0000313" key="17">
    <source>
        <dbReference type="Proteomes" id="UP000680750"/>
    </source>
</evidence>
<organism evidence="16 17">
    <name type="scientific">Actinocatenispora sera</name>
    <dbReference type="NCBI Taxonomy" id="390989"/>
    <lineage>
        <taxon>Bacteria</taxon>
        <taxon>Bacillati</taxon>
        <taxon>Actinomycetota</taxon>
        <taxon>Actinomycetes</taxon>
        <taxon>Micromonosporales</taxon>
        <taxon>Micromonosporaceae</taxon>
        <taxon>Actinocatenispora</taxon>
    </lineage>
</organism>
<feature type="region of interest" description="Disordered" evidence="14">
    <location>
        <begin position="39"/>
        <end position="58"/>
    </location>
</feature>
<comment type="similarity">
    <text evidence="8">Belongs to the peroxiredoxin family. AhpE subfamily.</text>
</comment>
<keyword evidence="17" id="KW-1185">Reference proteome</keyword>
<evidence type="ECO:0000256" key="12">
    <source>
        <dbReference type="ARBA" id="ARBA00082991"/>
    </source>
</evidence>
<dbReference type="KEGG" id="aser:Asera_54370"/>
<evidence type="ECO:0000256" key="8">
    <source>
        <dbReference type="ARBA" id="ARBA00060973"/>
    </source>
</evidence>
<dbReference type="EMBL" id="AP023354">
    <property type="protein sequence ID" value="BCJ31329.1"/>
    <property type="molecule type" value="Genomic_DNA"/>
</dbReference>
<dbReference type="Proteomes" id="UP000680750">
    <property type="component" value="Chromosome"/>
</dbReference>
<evidence type="ECO:0000256" key="2">
    <source>
        <dbReference type="ARBA" id="ARBA00022862"/>
    </source>
</evidence>
<evidence type="ECO:0000256" key="10">
    <source>
        <dbReference type="ARBA" id="ARBA00067009"/>
    </source>
</evidence>
<evidence type="ECO:0000259" key="15">
    <source>
        <dbReference type="PROSITE" id="PS51352"/>
    </source>
</evidence>
<feature type="domain" description="Thioredoxin" evidence="15">
    <location>
        <begin position="66"/>
        <end position="216"/>
    </location>
</feature>
<protein>
    <recommendedName>
        <fullName evidence="11">Alkyl hydroperoxide reductase E</fullName>
        <ecNumber evidence="10">1.11.1.29</ecNumber>
    </recommendedName>
    <alternativeName>
        <fullName evidence="12">Mycoredoxin-dependent peroxiredoxin</fullName>
    </alternativeName>
    <alternativeName>
        <fullName evidence="13">Peroxiredoxin AhpE</fullName>
    </alternativeName>
    <alternativeName>
        <fullName evidence="5">Thioredoxin peroxidase</fullName>
    </alternativeName>
</protein>
<evidence type="ECO:0000256" key="11">
    <source>
        <dbReference type="ARBA" id="ARBA00068979"/>
    </source>
</evidence>
<evidence type="ECO:0000256" key="9">
    <source>
        <dbReference type="ARBA" id="ARBA00065226"/>
    </source>
</evidence>
<dbReference type="InterPro" id="IPR050455">
    <property type="entry name" value="Tpx_Peroxidase_subfamily"/>
</dbReference>
<evidence type="ECO:0000256" key="14">
    <source>
        <dbReference type="SAM" id="MobiDB-lite"/>
    </source>
</evidence>
<gene>
    <name evidence="16" type="ORF">Asera_54370</name>
</gene>
<dbReference type="GO" id="GO:0004601">
    <property type="term" value="F:peroxidase activity"/>
    <property type="evidence" value="ECO:0007669"/>
    <property type="project" value="UniProtKB-KW"/>
</dbReference>
<evidence type="ECO:0000256" key="13">
    <source>
        <dbReference type="ARBA" id="ARBA00083736"/>
    </source>
</evidence>
<dbReference type="CDD" id="cd03018">
    <property type="entry name" value="PRX_AhpE_like"/>
    <property type="match status" value="1"/>
</dbReference>
<dbReference type="PANTHER" id="PTHR43110">
    <property type="entry name" value="THIOL PEROXIDASE"/>
    <property type="match status" value="1"/>
</dbReference>
<comment type="subunit">
    <text evidence="9">Homodimer. Forms both dimers and octamers; a tightly-associated dimer and a ring-like octamer.</text>
</comment>
<evidence type="ECO:0000256" key="3">
    <source>
        <dbReference type="ARBA" id="ARBA00023002"/>
    </source>
</evidence>
<proteinExistence type="inferred from homology"/>
<dbReference type="PANTHER" id="PTHR43110:SF1">
    <property type="entry name" value="THIOL PEROXIDASE"/>
    <property type="match status" value="1"/>
</dbReference>
<dbReference type="InterPro" id="IPR013766">
    <property type="entry name" value="Thioredoxin_domain"/>
</dbReference>
<reference evidence="16" key="1">
    <citation type="submission" date="2020-08" db="EMBL/GenBank/DDBJ databases">
        <title>Whole genome shotgun sequence of Actinocatenispora sera NBRC 101916.</title>
        <authorList>
            <person name="Komaki H."/>
            <person name="Tamura T."/>
        </authorList>
    </citation>
    <scope>NUCLEOTIDE SEQUENCE</scope>
    <source>
        <strain evidence="16">NBRC 101916</strain>
    </source>
</reference>
<evidence type="ECO:0000256" key="7">
    <source>
        <dbReference type="ARBA" id="ARBA00056930"/>
    </source>
</evidence>
<keyword evidence="2" id="KW-0049">Antioxidant</keyword>
<keyword evidence="3" id="KW-0560">Oxidoreductase</keyword>
<evidence type="ECO:0000256" key="1">
    <source>
        <dbReference type="ARBA" id="ARBA00022559"/>
    </source>
</evidence>
<dbReference type="Gene3D" id="3.40.30.10">
    <property type="entry name" value="Glutaredoxin"/>
    <property type="match status" value="1"/>
</dbReference>
<dbReference type="FunFam" id="3.40.30.10:FF:000118">
    <property type="entry name" value="Peroxiredoxin AhpE"/>
    <property type="match status" value="1"/>
</dbReference>
<dbReference type="Pfam" id="PF00578">
    <property type="entry name" value="AhpC-TSA"/>
    <property type="match status" value="1"/>
</dbReference>
<comment type="function">
    <text evidence="7">Thiol-specific peroxidase that catalyzes the reduction of hydrogen peroxide and organic hydroperoxides to water and alcohols, respectively. Plays a role in cell protection against oxidative stress by detoxifying peroxides. May represent an important antioxidant defense against cytotoxic peroxides, especially peroxynitrite, which can be formed by activated macrophages during infection.</text>
</comment>
<dbReference type="InterPro" id="IPR036249">
    <property type="entry name" value="Thioredoxin-like_sf"/>
</dbReference>
<name>A0A810L824_9ACTN</name>
<keyword evidence="1" id="KW-0575">Peroxidase</keyword>
<evidence type="ECO:0000313" key="16">
    <source>
        <dbReference type="EMBL" id="BCJ31329.1"/>
    </source>
</evidence>
<dbReference type="InterPro" id="IPR000866">
    <property type="entry name" value="AhpC/TSA"/>
</dbReference>
<dbReference type="AlphaFoldDB" id="A0A810L824"/>
<evidence type="ECO:0000256" key="5">
    <source>
        <dbReference type="ARBA" id="ARBA00032824"/>
    </source>
</evidence>
<dbReference type="PROSITE" id="PS51352">
    <property type="entry name" value="THIOREDOXIN_2"/>
    <property type="match status" value="1"/>
</dbReference>
<dbReference type="EC" id="1.11.1.29" evidence="10"/>
<sequence length="216" mass="23238">MGTAPADGDWVLPAGGLPVGSAPPGGMLGTTIGAVAADRRRPRRHDTTAPAAVGQQTRSVREHMPIEVGAQAPDFTLKNQNNQDVALSDFRGDKNVLLVFYPLTFTGVCQGELCELQENLTQYQTDDAQVLAVSVDSPYAHKVWADREGYDFPILADFWPHGAVATAYGVFNDAAGIANRGTFLIDKQGVVRFAEMNLPGDARDQTAWRKALVEVA</sequence>
<keyword evidence="4" id="KW-0676">Redox-active center</keyword>
<dbReference type="SUPFAM" id="SSF52833">
    <property type="entry name" value="Thioredoxin-like"/>
    <property type="match status" value="1"/>
</dbReference>